<keyword evidence="3" id="KW-0812">Transmembrane</keyword>
<evidence type="ECO:0000256" key="3">
    <source>
        <dbReference type="SAM" id="Phobius"/>
    </source>
</evidence>
<evidence type="ECO:0000256" key="1">
    <source>
        <dbReference type="SAM" id="Coils"/>
    </source>
</evidence>
<feature type="transmembrane region" description="Helical" evidence="3">
    <location>
        <begin position="61"/>
        <end position="80"/>
    </location>
</feature>
<dbReference type="Proteomes" id="UP000231550">
    <property type="component" value="Unassembled WGS sequence"/>
</dbReference>
<dbReference type="EMBL" id="PCVN01000054">
    <property type="protein sequence ID" value="PIQ74417.1"/>
    <property type="molecule type" value="Genomic_DNA"/>
</dbReference>
<name>A0A2H0KQM4_9BACT</name>
<feature type="coiled-coil region" evidence="1">
    <location>
        <begin position="149"/>
        <end position="176"/>
    </location>
</feature>
<feature type="region of interest" description="Disordered" evidence="2">
    <location>
        <begin position="251"/>
        <end position="274"/>
    </location>
</feature>
<keyword evidence="1" id="KW-0175">Coiled coil</keyword>
<protein>
    <recommendedName>
        <fullName evidence="6">DUF5667 domain-containing protein</fullName>
    </recommendedName>
</protein>
<organism evidence="4 5">
    <name type="scientific">Candidatus Portnoybacteria bacterium CG11_big_fil_rev_8_21_14_0_20_44_10</name>
    <dbReference type="NCBI Taxonomy" id="1974818"/>
    <lineage>
        <taxon>Bacteria</taxon>
        <taxon>Candidatus Portnoyibacteriota</taxon>
    </lineage>
</organism>
<evidence type="ECO:0000256" key="2">
    <source>
        <dbReference type="SAM" id="MobiDB-lite"/>
    </source>
</evidence>
<evidence type="ECO:0008006" key="6">
    <source>
        <dbReference type="Google" id="ProtNLM"/>
    </source>
</evidence>
<keyword evidence="3" id="KW-1133">Transmembrane helix</keyword>
<gene>
    <name evidence="4" type="ORF">COV85_02225</name>
</gene>
<evidence type="ECO:0000313" key="4">
    <source>
        <dbReference type="EMBL" id="PIQ74417.1"/>
    </source>
</evidence>
<accession>A0A2H0KQM4</accession>
<comment type="caution">
    <text evidence="4">The sequence shown here is derived from an EMBL/GenBank/DDBJ whole genome shotgun (WGS) entry which is preliminary data.</text>
</comment>
<dbReference type="AlphaFoldDB" id="A0A2H0KQM4"/>
<evidence type="ECO:0000313" key="5">
    <source>
        <dbReference type="Proteomes" id="UP000231550"/>
    </source>
</evidence>
<reference evidence="4 5" key="1">
    <citation type="submission" date="2017-09" db="EMBL/GenBank/DDBJ databases">
        <title>Depth-based differentiation of microbial function through sediment-hosted aquifers and enrichment of novel symbionts in the deep terrestrial subsurface.</title>
        <authorList>
            <person name="Probst A.J."/>
            <person name="Ladd B."/>
            <person name="Jarett J.K."/>
            <person name="Geller-Mcgrath D.E."/>
            <person name="Sieber C.M."/>
            <person name="Emerson J.B."/>
            <person name="Anantharaman K."/>
            <person name="Thomas B.C."/>
            <person name="Malmstrom R."/>
            <person name="Stieglmeier M."/>
            <person name="Klingl A."/>
            <person name="Woyke T."/>
            <person name="Ryan C.M."/>
            <person name="Banfield J.F."/>
        </authorList>
    </citation>
    <scope>NUCLEOTIDE SEQUENCE [LARGE SCALE GENOMIC DNA]</scope>
    <source>
        <strain evidence="4">CG11_big_fil_rev_8_21_14_0_20_44_10</strain>
    </source>
</reference>
<keyword evidence="3" id="KW-0472">Membrane</keyword>
<sequence length="274" mass="29843">MDEKELINRIRALKKIQPDEAWVISCRAQITRRVESAGEATNWKSRIAEVFSFNQPLFQPAVISLVAFVILAGIGGLAIFNAQGSLPGENAFLLKVFAEKAQWQYTALVADETAQVKLGAEMTDRRAQELAQIMDSSSAPQDDQVKQAVDQIQLQVASAKENVSKLKEQIGAQNRNPRKIAEAAMAVRDSNAKVKEIMAQTQSSLSENLSEDKALASKISDISDITSETNDRVTEIIDSVELMKGDVGVGEQTATTSEKAGVPEIETTTPELLP</sequence>
<proteinExistence type="predicted"/>